<keyword evidence="1" id="KW-0472">Membrane</keyword>
<sequence>MKTFILLLMYVLCSTAYIAYISETDHPFIMMVASWIGTAIAAALVQLLSLLMNMSSFFLWKRDHDVSVPSPATAQGCTPEGGVSAIRADVNFTGGTHE</sequence>
<dbReference type="RefSeq" id="WP_106592275.1">
    <property type="nucleotide sequence ID" value="NZ_PYGI01000016.1"/>
</dbReference>
<dbReference type="AlphaFoldDB" id="A0A2P8ET79"/>
<gene>
    <name evidence="2" type="ORF">CLV44_11610</name>
</gene>
<feature type="transmembrane region" description="Helical" evidence="1">
    <location>
        <begin position="28"/>
        <end position="52"/>
    </location>
</feature>
<dbReference type="EMBL" id="PYGI01000016">
    <property type="protein sequence ID" value="PSL12652.1"/>
    <property type="molecule type" value="Genomic_DNA"/>
</dbReference>
<evidence type="ECO:0000313" key="3">
    <source>
        <dbReference type="Proteomes" id="UP000242133"/>
    </source>
</evidence>
<evidence type="ECO:0000313" key="2">
    <source>
        <dbReference type="EMBL" id="PSL12652.1"/>
    </source>
</evidence>
<reference evidence="2 3" key="1">
    <citation type="submission" date="2018-03" db="EMBL/GenBank/DDBJ databases">
        <title>Genomic Encyclopedia of Archaeal and Bacterial Type Strains, Phase II (KMG-II): from individual species to whole genera.</title>
        <authorList>
            <person name="Goeker M."/>
        </authorList>
    </citation>
    <scope>NUCLEOTIDE SEQUENCE [LARGE SCALE GENOMIC DNA]</scope>
    <source>
        <strain evidence="2 3">DSM 17586</strain>
    </source>
</reference>
<evidence type="ECO:0000256" key="1">
    <source>
        <dbReference type="SAM" id="Phobius"/>
    </source>
</evidence>
<protein>
    <submittedName>
        <fullName evidence="2">Uncharacterized protein</fullName>
    </submittedName>
</protein>
<accession>A0A2P8ET79</accession>
<comment type="caution">
    <text evidence="2">The sequence shown here is derived from an EMBL/GenBank/DDBJ whole genome shotgun (WGS) entry which is preliminary data.</text>
</comment>
<keyword evidence="1" id="KW-0812">Transmembrane</keyword>
<keyword evidence="1" id="KW-1133">Transmembrane helix</keyword>
<keyword evidence="3" id="KW-1185">Reference proteome</keyword>
<dbReference type="Proteomes" id="UP000242133">
    <property type="component" value="Unassembled WGS sequence"/>
</dbReference>
<name>A0A2P8ET79_9GAMM</name>
<organism evidence="2 3">
    <name type="scientific">Marinobacterium halophilum</name>
    <dbReference type="NCBI Taxonomy" id="267374"/>
    <lineage>
        <taxon>Bacteria</taxon>
        <taxon>Pseudomonadati</taxon>
        <taxon>Pseudomonadota</taxon>
        <taxon>Gammaproteobacteria</taxon>
        <taxon>Oceanospirillales</taxon>
        <taxon>Oceanospirillaceae</taxon>
        <taxon>Marinobacterium</taxon>
    </lineage>
</organism>
<proteinExistence type="predicted"/>